<evidence type="ECO:0000259" key="2">
    <source>
        <dbReference type="Pfam" id="PF20028"/>
    </source>
</evidence>
<reference evidence="3 4" key="1">
    <citation type="submission" date="2023-11" db="EMBL/GenBank/DDBJ databases">
        <title>Actinomadura monticuli sp. nov., isolated from volcanic ash.</title>
        <authorList>
            <person name="Lee S.D."/>
            <person name="Yang H."/>
            <person name="Kim I.S."/>
        </authorList>
    </citation>
    <scope>NUCLEOTIDE SEQUENCE [LARGE SCALE GENOMIC DNA]</scope>
    <source>
        <strain evidence="3 4">DLS-62</strain>
    </source>
</reference>
<evidence type="ECO:0000256" key="1">
    <source>
        <dbReference type="SAM" id="MobiDB-lite"/>
    </source>
</evidence>
<dbReference type="InterPro" id="IPR045450">
    <property type="entry name" value="VMAP_C"/>
</dbReference>
<dbReference type="RefSeq" id="WP_371955135.1">
    <property type="nucleotide sequence ID" value="NZ_JAXCEI010000035.1"/>
</dbReference>
<dbReference type="Gene3D" id="2.40.10.120">
    <property type="match status" value="1"/>
</dbReference>
<name>A0ABV4QN50_9ACTN</name>
<dbReference type="Pfam" id="PF20028">
    <property type="entry name" value="VMAP-C"/>
    <property type="match status" value="1"/>
</dbReference>
<gene>
    <name evidence="3" type="ORF">SM611_37210</name>
</gene>
<keyword evidence="4" id="KW-1185">Reference proteome</keyword>
<feature type="region of interest" description="Disordered" evidence="1">
    <location>
        <begin position="570"/>
        <end position="605"/>
    </location>
</feature>
<organism evidence="3 4">
    <name type="scientific">Actinomadura monticuli</name>
    <dbReference type="NCBI Taxonomy" id="3097367"/>
    <lineage>
        <taxon>Bacteria</taxon>
        <taxon>Bacillati</taxon>
        <taxon>Actinomycetota</taxon>
        <taxon>Actinomycetes</taxon>
        <taxon>Streptosporangiales</taxon>
        <taxon>Thermomonosporaceae</taxon>
        <taxon>Actinomadura</taxon>
    </lineage>
</organism>
<accession>A0ABV4QN50</accession>
<dbReference type="SUPFAM" id="SSF50494">
    <property type="entry name" value="Trypsin-like serine proteases"/>
    <property type="match status" value="1"/>
</dbReference>
<comment type="caution">
    <text evidence="3">The sequence shown here is derived from an EMBL/GenBank/DDBJ whole genome shotgun (WGS) entry which is preliminary data.</text>
</comment>
<feature type="domain" description="vWA-MoxR associated protein C-terminal" evidence="2">
    <location>
        <begin position="341"/>
        <end position="591"/>
    </location>
</feature>
<dbReference type="InterPro" id="IPR009003">
    <property type="entry name" value="Peptidase_S1_PA"/>
</dbReference>
<evidence type="ECO:0000313" key="3">
    <source>
        <dbReference type="EMBL" id="MFA1544595.1"/>
    </source>
</evidence>
<protein>
    <submittedName>
        <fullName evidence="3">Trypsin-like peptidase domain-containing protein</fullName>
    </submittedName>
</protein>
<evidence type="ECO:0000313" key="4">
    <source>
        <dbReference type="Proteomes" id="UP001569963"/>
    </source>
</evidence>
<sequence>MAGRRGVNPLTGDAAIDGRTELARLLDACVVLFSGDEVRGSGVLVAPRTVLTCAHVVARYGNDSAQAVQRTEFQWRGAVYSGTVRAVPDQHRGRGLWGYPDLALVTADALPDDHPYAWLGTGFPRDHTSLYATGFKATYGEGDMELGGTWVKYDSPHDVFGRPMLSLSQGELASGMSGGPLLDPATGAVCGILTTSRKEGWSQGGLGTPIEAVWEAFGDICESGQPPQNARWRSLRNGILRREELVKSARDSLVALLTDSPLSLYALYDRVFDGLRLPPDNDLRTPEDLIREVADSVPVPGRPDPLTRLRAEAKASAVRPPAPRSARIEIHLVPAGHDARRLLLSVWTYQRQERVPVMEHCADGAMPVEDVREGLRSVLRDVLRRLVSGHGPAVEDLVVEFVMPFEMLGDRDGRDAVDEWYIDKPHKSLGVQFPVIVRTRDRPYDALVHLRRRWRSLQSSAPVLYWADCQAEKSMAEFYGSFQNSEPCTMVMIGYRPGEGRRRQVLEAAYDAGLPVAVWRRRPCDGSAASTCGRNGTCAAETFQRAVEARLAGRPLAELPALIRTLRAEAQTQGRDTEHCGRGLSVLLDDPTRPDPDSAALSNPQ</sequence>
<dbReference type="EMBL" id="JAXCEI010000035">
    <property type="protein sequence ID" value="MFA1544595.1"/>
    <property type="molecule type" value="Genomic_DNA"/>
</dbReference>
<proteinExistence type="predicted"/>
<dbReference type="Proteomes" id="UP001569963">
    <property type="component" value="Unassembled WGS sequence"/>
</dbReference>
<dbReference type="Pfam" id="PF13365">
    <property type="entry name" value="Trypsin_2"/>
    <property type="match status" value="1"/>
</dbReference>